<dbReference type="PIRSF" id="PIRSF002070">
    <property type="entry name" value="SSB"/>
    <property type="match status" value="1"/>
</dbReference>
<dbReference type="InterPro" id="IPR012340">
    <property type="entry name" value="NA-bd_OB-fold"/>
</dbReference>
<dbReference type="Gene3D" id="2.40.50.140">
    <property type="entry name" value="Nucleic acid-binding proteins"/>
    <property type="match status" value="1"/>
</dbReference>
<dbReference type="KEGG" id="tsu:Tresu_0287"/>
<evidence type="ECO:0000256" key="4">
    <source>
        <dbReference type="SAM" id="MobiDB-lite"/>
    </source>
</evidence>
<dbReference type="AlphaFoldDB" id="F2NUF3"/>
<organism evidence="5 6">
    <name type="scientific">Treponema succinifaciens (strain ATCC 33096 / DSM 2489 / 6091)</name>
    <dbReference type="NCBI Taxonomy" id="869209"/>
    <lineage>
        <taxon>Bacteria</taxon>
        <taxon>Pseudomonadati</taxon>
        <taxon>Spirochaetota</taxon>
        <taxon>Spirochaetia</taxon>
        <taxon>Spirochaetales</taxon>
        <taxon>Treponemataceae</taxon>
        <taxon>Treponema</taxon>
    </lineage>
</organism>
<evidence type="ECO:0000313" key="6">
    <source>
        <dbReference type="Proteomes" id="UP000006852"/>
    </source>
</evidence>
<dbReference type="PROSITE" id="PS50935">
    <property type="entry name" value="SSB"/>
    <property type="match status" value="1"/>
</dbReference>
<protein>
    <recommendedName>
        <fullName evidence="2 3">Single-stranded DNA-binding protein</fullName>
    </recommendedName>
</protein>
<dbReference type="eggNOG" id="COG0629">
    <property type="taxonomic scope" value="Bacteria"/>
</dbReference>
<dbReference type="GO" id="GO:0003697">
    <property type="term" value="F:single-stranded DNA binding"/>
    <property type="evidence" value="ECO:0007669"/>
    <property type="project" value="InterPro"/>
</dbReference>
<name>F2NUF3_TRES6</name>
<dbReference type="Pfam" id="PF00436">
    <property type="entry name" value="SSB"/>
    <property type="match status" value="1"/>
</dbReference>
<sequence>MNALNQIILEGNVVRQPERKSCKNGASFCRIPIAVNRKYKASDGNYVDEVSYFDVATFGQTAELCEKWCPKGRGIRVVGRLKQTTMQTEDGKKRSIIEIIAEHVDFKPIQKKAEEGKALSAPKKSSGKKAKEESPEAAPNEFCEPPEEDLEF</sequence>
<proteinExistence type="predicted"/>
<keyword evidence="6" id="KW-1185">Reference proteome</keyword>
<dbReference type="CDD" id="cd04496">
    <property type="entry name" value="SSB_OBF"/>
    <property type="match status" value="1"/>
</dbReference>
<dbReference type="InterPro" id="IPR011344">
    <property type="entry name" value="ssDNA-bd"/>
</dbReference>
<evidence type="ECO:0000256" key="2">
    <source>
        <dbReference type="PIRNR" id="PIRNR002070"/>
    </source>
</evidence>
<accession>F2NUF3</accession>
<feature type="region of interest" description="Disordered" evidence="4">
    <location>
        <begin position="111"/>
        <end position="152"/>
    </location>
</feature>
<evidence type="ECO:0000313" key="5">
    <source>
        <dbReference type="EMBL" id="AEB13246.1"/>
    </source>
</evidence>
<evidence type="ECO:0000256" key="3">
    <source>
        <dbReference type="RuleBase" id="RU000524"/>
    </source>
</evidence>
<dbReference type="RefSeq" id="WP_013700555.1">
    <property type="nucleotide sequence ID" value="NC_015385.1"/>
</dbReference>
<gene>
    <name evidence="5" type="ordered locus">Tresu_0287</name>
</gene>
<dbReference type="Proteomes" id="UP000006852">
    <property type="component" value="Chromosome"/>
</dbReference>
<dbReference type="SUPFAM" id="SSF50249">
    <property type="entry name" value="Nucleic acid-binding proteins"/>
    <property type="match status" value="1"/>
</dbReference>
<keyword evidence="1 2" id="KW-0238">DNA-binding</keyword>
<dbReference type="EMBL" id="CP002631">
    <property type="protein sequence ID" value="AEB13246.1"/>
    <property type="molecule type" value="Genomic_DNA"/>
</dbReference>
<reference evidence="5 6" key="1">
    <citation type="journal article" date="2011" name="Stand. Genomic Sci.">
        <title>Complete genome sequence of Treponema succinifaciens type strain (6091).</title>
        <authorList>
            <person name="Han C."/>
            <person name="Gronow S."/>
            <person name="Teshima H."/>
            <person name="Lapidus A."/>
            <person name="Nolan M."/>
            <person name="Lucas S."/>
            <person name="Hammon N."/>
            <person name="Deshpande S."/>
            <person name="Cheng J.F."/>
            <person name="Zeytun A."/>
            <person name="Tapia R."/>
            <person name="Goodwin L."/>
            <person name="Pitluck S."/>
            <person name="Liolios K."/>
            <person name="Pagani I."/>
            <person name="Ivanova N."/>
            <person name="Mavromatis K."/>
            <person name="Mikhailova N."/>
            <person name="Huntemann M."/>
            <person name="Pati A."/>
            <person name="Chen A."/>
            <person name="Palaniappan K."/>
            <person name="Land M."/>
            <person name="Hauser L."/>
            <person name="Brambilla E.M."/>
            <person name="Rohde M."/>
            <person name="Goker M."/>
            <person name="Woyke T."/>
            <person name="Bristow J."/>
            <person name="Eisen J.A."/>
            <person name="Markowitz V."/>
            <person name="Hugenholtz P."/>
            <person name="Kyrpides N.C."/>
            <person name="Klenk H.P."/>
            <person name="Detter J.C."/>
        </authorList>
    </citation>
    <scope>NUCLEOTIDE SEQUENCE [LARGE SCALE GENOMIC DNA]</scope>
    <source>
        <strain evidence="6">ATCC 33096 / DSM 2489 / 6091</strain>
    </source>
</reference>
<dbReference type="HOGENOM" id="CLU_078758_6_0_12"/>
<dbReference type="InterPro" id="IPR000424">
    <property type="entry name" value="Primosome_PriB/ssb"/>
</dbReference>
<dbReference type="GeneID" id="302997511"/>
<dbReference type="NCBIfam" id="TIGR00621">
    <property type="entry name" value="ssb"/>
    <property type="match status" value="1"/>
</dbReference>
<evidence type="ECO:0000256" key="1">
    <source>
        <dbReference type="ARBA" id="ARBA00023125"/>
    </source>
</evidence>
<dbReference type="STRING" id="869209.Tresu_0287"/>
<reference evidence="6" key="2">
    <citation type="submission" date="2011-04" db="EMBL/GenBank/DDBJ databases">
        <title>The complete genome of chromosome of Treponema succinifaciens DSM 2489.</title>
        <authorList>
            <person name="Lucas S."/>
            <person name="Copeland A."/>
            <person name="Lapidus A."/>
            <person name="Bruce D."/>
            <person name="Goodwin L."/>
            <person name="Pitluck S."/>
            <person name="Peters L."/>
            <person name="Kyrpides N."/>
            <person name="Mavromatis K."/>
            <person name="Ivanova N."/>
            <person name="Ovchinnikova G."/>
            <person name="Teshima H."/>
            <person name="Detter J.C."/>
            <person name="Tapia R."/>
            <person name="Han C."/>
            <person name="Land M."/>
            <person name="Hauser L."/>
            <person name="Markowitz V."/>
            <person name="Cheng J.-F."/>
            <person name="Hugenholtz P."/>
            <person name="Woyke T."/>
            <person name="Wu D."/>
            <person name="Gronow S."/>
            <person name="Wellnitz S."/>
            <person name="Brambilla E."/>
            <person name="Klenk H.-P."/>
            <person name="Eisen J.A."/>
        </authorList>
    </citation>
    <scope>NUCLEOTIDE SEQUENCE [LARGE SCALE GENOMIC DNA]</scope>
    <source>
        <strain evidence="6">ATCC 33096 / DSM 2489 / 6091</strain>
    </source>
</reference>
<dbReference type="OrthoDB" id="9809878at2"/>
<dbReference type="GO" id="GO:0006260">
    <property type="term" value="P:DNA replication"/>
    <property type="evidence" value="ECO:0007669"/>
    <property type="project" value="InterPro"/>
</dbReference>